<evidence type="ECO:0000313" key="3">
    <source>
        <dbReference type="EMBL" id="KAG2370577.1"/>
    </source>
</evidence>
<evidence type="ECO:0000313" key="4">
    <source>
        <dbReference type="Proteomes" id="UP000816034"/>
    </source>
</evidence>
<dbReference type="SUPFAM" id="SSF56349">
    <property type="entry name" value="DNA breaking-rejoining enzymes"/>
    <property type="match status" value="1"/>
</dbReference>
<dbReference type="InterPro" id="IPR011010">
    <property type="entry name" value="DNA_brk_join_enz"/>
</dbReference>
<evidence type="ECO:0000259" key="2">
    <source>
        <dbReference type="PROSITE" id="PS51898"/>
    </source>
</evidence>
<gene>
    <name evidence="3" type="ORF">C9374_000383</name>
</gene>
<dbReference type="RefSeq" id="XP_044541441.1">
    <property type="nucleotide sequence ID" value="XM_044693401.1"/>
</dbReference>
<organism evidence="3 4">
    <name type="scientific">Naegleria lovaniensis</name>
    <name type="common">Amoeba</name>
    <dbReference type="NCBI Taxonomy" id="51637"/>
    <lineage>
        <taxon>Eukaryota</taxon>
        <taxon>Discoba</taxon>
        <taxon>Heterolobosea</taxon>
        <taxon>Tetramitia</taxon>
        <taxon>Eutetramitia</taxon>
        <taxon>Vahlkampfiidae</taxon>
        <taxon>Naegleria</taxon>
    </lineage>
</organism>
<dbReference type="PANTHER" id="PTHR34605:SF3">
    <property type="entry name" value="P CELL-TYPE AGGLUTINATION PROTEIN MAP4-LIKE-RELATED"/>
    <property type="match status" value="1"/>
</dbReference>
<keyword evidence="4" id="KW-1185">Reference proteome</keyword>
<dbReference type="GO" id="GO:0003677">
    <property type="term" value="F:DNA binding"/>
    <property type="evidence" value="ECO:0007669"/>
    <property type="project" value="InterPro"/>
</dbReference>
<evidence type="ECO:0000256" key="1">
    <source>
        <dbReference type="ARBA" id="ARBA00023172"/>
    </source>
</evidence>
<keyword evidence="1" id="KW-0233">DNA recombination</keyword>
<dbReference type="PROSITE" id="PS51898">
    <property type="entry name" value="TYR_RECOMBINASE"/>
    <property type="match status" value="1"/>
</dbReference>
<comment type="caution">
    <text evidence="3">The sequence shown here is derived from an EMBL/GenBank/DDBJ whole genome shotgun (WGS) entry which is preliminary data.</text>
</comment>
<dbReference type="Pfam" id="PF00589">
    <property type="entry name" value="Phage_integrase"/>
    <property type="match status" value="1"/>
</dbReference>
<dbReference type="InterPro" id="IPR002104">
    <property type="entry name" value="Integrase_catalytic"/>
</dbReference>
<dbReference type="Gene3D" id="1.10.443.10">
    <property type="entry name" value="Intergrase catalytic core"/>
    <property type="match status" value="1"/>
</dbReference>
<dbReference type="PANTHER" id="PTHR34605">
    <property type="entry name" value="PHAGE_INTEGRASE DOMAIN-CONTAINING PROTEIN"/>
    <property type="match status" value="1"/>
</dbReference>
<dbReference type="GeneID" id="68092845"/>
<dbReference type="Proteomes" id="UP000816034">
    <property type="component" value="Unassembled WGS sequence"/>
</dbReference>
<protein>
    <recommendedName>
        <fullName evidence="2">Tyr recombinase domain-containing protein</fullName>
    </recommendedName>
</protein>
<feature type="domain" description="Tyr recombinase" evidence="2">
    <location>
        <begin position="706"/>
        <end position="908"/>
    </location>
</feature>
<dbReference type="InterPro" id="IPR013762">
    <property type="entry name" value="Integrase-like_cat_sf"/>
</dbReference>
<name>A0AA88G884_NAELO</name>
<proteinExistence type="predicted"/>
<dbReference type="AlphaFoldDB" id="A0AA88G884"/>
<dbReference type="GO" id="GO:0006310">
    <property type="term" value="P:DNA recombination"/>
    <property type="evidence" value="ECO:0007669"/>
    <property type="project" value="UniProtKB-KW"/>
</dbReference>
<accession>A0AA88G884</accession>
<reference evidence="3 4" key="1">
    <citation type="journal article" date="2018" name="BMC Genomics">
        <title>The genome of Naegleria lovaniensis, the basis for a comparative approach to unravel pathogenicity factors of the human pathogenic amoeba N. fowleri.</title>
        <authorList>
            <person name="Liechti N."/>
            <person name="Schurch N."/>
            <person name="Bruggmann R."/>
            <person name="Wittwer M."/>
        </authorList>
    </citation>
    <scope>NUCLEOTIDE SEQUENCE [LARGE SCALE GENOMIC DNA]</scope>
    <source>
        <strain evidence="3 4">ATCC 30569</strain>
    </source>
</reference>
<dbReference type="EMBL" id="PYSW02000103">
    <property type="protein sequence ID" value="KAG2370577.1"/>
    <property type="molecule type" value="Genomic_DNA"/>
</dbReference>
<sequence>MGCFSIRPQYGDTWRDHQFEPHVLETLSSETIYTRRDNLDQTRIEQDVPPQNYRSGLFTNNIKSNQCSTKEREGPVSIYTGFTNDQWRNRSVSLQNGHSTQMYEVFQERNVGCKDRSQKGLLPYPYTPRLTSSIRIPIRRNDFRISLPPFRSRSSSNYFHKDIQRHNHRLEKERNDGLYLHRRYVNTGLLSRRTLGQHYDHNSRSNVPRLAASIRKMHPHTHSNNRIPRYNSRFCVRPYVNPNRQSRNSNRCIKRTYSSGKIEKVYKLPIRSQIYWQNGVLDNSQSLHRTVLAPSQERYAISGPKEKLESIYEDQQRSQEGSRNSSANCAREYWSLFRVRYTNPSRRQFRCIPSRLWNSCKLQHFGGQVQSDRRNTDSYQSERASCGSLFFPSCRSTQQLPSKYLFRVQRRQHNSTQLFKEGLRNVRPSGLHSEGDLDNPTQKKVVDFQSCLHPIPTKQYRRSVESPRRLALLRRTSRPHSTRIRLPYGRQIRDSKFRSHNSIQQLARERCISVSVGNGLSQLLRPSIRSNSTNNSTHHQIEGSRDITSSQLALLTLVLSTAEDIRKKYKCSKKFAYNRALYRIVQQIRKSGNDCLQSEWQTVSQLTALSVIVSLAPSTLTEYSKIYGLFSWFVTAFDFQKESDSVLDYFYGYLVSMKKAYLIQKAKAAIQFFADLEGWQLKVSSRFGRVVKGSTKIWSLVDRKKIVRDPIRSYHIADYISSCNPQSPEECFIFSLTSAILVIGFRLFARPGELCELKWSDVEMDKPKPGWININLAGHKTDFFFNDRPHPIDPVQDSNTFCPVQILTTYMNLVRNFKSPDSPLFSFKDNQYLTTTQISELIRNAIRQIDSTVKVSGHSLRIGASTEISSKGMPIEVNKIMGRWVSDKSVLRYSRRIGFAESDFSTKLFNTRN</sequence>
<dbReference type="InterPro" id="IPR052925">
    <property type="entry name" value="Phage_Integrase-like_Recomb"/>
</dbReference>
<dbReference type="GO" id="GO:0015074">
    <property type="term" value="P:DNA integration"/>
    <property type="evidence" value="ECO:0007669"/>
    <property type="project" value="InterPro"/>
</dbReference>